<keyword evidence="1" id="KW-0812">Transmembrane</keyword>
<gene>
    <name evidence="2" type="ORF">DFJ64_1621</name>
</gene>
<organism evidence="2 3">
    <name type="scientific">Thermasporomyces composti</name>
    <dbReference type="NCBI Taxonomy" id="696763"/>
    <lineage>
        <taxon>Bacteria</taxon>
        <taxon>Bacillati</taxon>
        <taxon>Actinomycetota</taxon>
        <taxon>Actinomycetes</taxon>
        <taxon>Propionibacteriales</taxon>
        <taxon>Nocardioidaceae</taxon>
        <taxon>Thermasporomyces</taxon>
    </lineage>
</organism>
<dbReference type="InterPro" id="IPR045393">
    <property type="entry name" value="DUF6518"/>
</dbReference>
<feature type="transmembrane region" description="Helical" evidence="1">
    <location>
        <begin position="110"/>
        <end position="128"/>
    </location>
</feature>
<feature type="transmembrane region" description="Helical" evidence="1">
    <location>
        <begin position="170"/>
        <end position="188"/>
    </location>
</feature>
<feature type="transmembrane region" description="Helical" evidence="1">
    <location>
        <begin position="46"/>
        <end position="71"/>
    </location>
</feature>
<evidence type="ECO:0000313" key="2">
    <source>
        <dbReference type="EMBL" id="REF36220.1"/>
    </source>
</evidence>
<evidence type="ECO:0000256" key="1">
    <source>
        <dbReference type="SAM" id="Phobius"/>
    </source>
</evidence>
<reference evidence="2 3" key="1">
    <citation type="submission" date="2018-08" db="EMBL/GenBank/DDBJ databases">
        <title>Sequencing the genomes of 1000 actinobacteria strains.</title>
        <authorList>
            <person name="Klenk H.-P."/>
        </authorList>
    </citation>
    <scope>NUCLEOTIDE SEQUENCE [LARGE SCALE GENOMIC DNA]</scope>
    <source>
        <strain evidence="2 3">DSM 22891</strain>
    </source>
</reference>
<proteinExistence type="predicted"/>
<feature type="transmembrane region" description="Helical" evidence="1">
    <location>
        <begin position="135"/>
        <end position="155"/>
    </location>
</feature>
<keyword evidence="3" id="KW-1185">Reference proteome</keyword>
<name>A0A3D9V7T9_THECX</name>
<feature type="transmembrane region" description="Helical" evidence="1">
    <location>
        <begin position="78"/>
        <end position="95"/>
    </location>
</feature>
<dbReference type="OrthoDB" id="3482897at2"/>
<keyword evidence="1" id="KW-1133">Transmembrane helix</keyword>
<dbReference type="EMBL" id="QTUC01000001">
    <property type="protein sequence ID" value="REF36220.1"/>
    <property type="molecule type" value="Genomic_DNA"/>
</dbReference>
<comment type="caution">
    <text evidence="2">The sequence shown here is derived from an EMBL/GenBank/DDBJ whole genome shotgun (WGS) entry which is preliminary data.</text>
</comment>
<accession>A0A3D9V7T9</accession>
<protein>
    <submittedName>
        <fullName evidence="2">Uncharacterized protein</fullName>
    </submittedName>
</protein>
<dbReference type="Pfam" id="PF20128">
    <property type="entry name" value="DUF6518"/>
    <property type="match status" value="1"/>
</dbReference>
<dbReference type="Proteomes" id="UP000256485">
    <property type="component" value="Unassembled WGS sequence"/>
</dbReference>
<evidence type="ECO:0000313" key="3">
    <source>
        <dbReference type="Proteomes" id="UP000256485"/>
    </source>
</evidence>
<keyword evidence="1" id="KW-0472">Membrane</keyword>
<dbReference type="RefSeq" id="WP_147304639.1">
    <property type="nucleotide sequence ID" value="NZ_QTUC01000001.1"/>
</dbReference>
<sequence>MRSARWAFGAVVLGAGYGTVTSFVNDVSSQYGVLGSRIADTGWAPALKVVSQLLDVGWSWAALAVAAGWLVRTRTRGAFAGALALIAATAGYFGLDSVLRAEPFVHVELVVWWIASVILGPPLGAIGASMRRPGVVGLLAALTVPVGASVQMIWLPPQTGGQVVSTTTRVIVWATGAVAAAVVLTRFLSVQRRQRASRESESAPFRPREPTL</sequence>
<dbReference type="AlphaFoldDB" id="A0A3D9V7T9"/>